<accession>A0A6B0UH40</accession>
<protein>
    <submittedName>
        <fullName evidence="1">Putative secreted protein</fullName>
    </submittedName>
</protein>
<dbReference type="AlphaFoldDB" id="A0A6B0UH40"/>
<dbReference type="EMBL" id="GIFC01007247">
    <property type="protein sequence ID" value="MXU89330.1"/>
    <property type="molecule type" value="Transcribed_RNA"/>
</dbReference>
<evidence type="ECO:0000313" key="1">
    <source>
        <dbReference type="EMBL" id="MXU89330.1"/>
    </source>
</evidence>
<sequence>MSMLLWMHRTIAGDKSFIFCLVLCFAHFVLCISVGVHSYEWHIVLSASSTRGCIYGCSVICFSGENVVPRNVKDYTRQWSHLSIFIDSGYSPKSFESALRAWGVLTC</sequence>
<reference evidence="1" key="1">
    <citation type="submission" date="2019-12" db="EMBL/GenBank/DDBJ databases">
        <title>An insight into the sialome of adult female Ixodes ricinus ticks feeding for 6 days.</title>
        <authorList>
            <person name="Perner J."/>
            <person name="Ribeiro J.M.C."/>
        </authorList>
    </citation>
    <scope>NUCLEOTIDE SEQUENCE</scope>
    <source>
        <strain evidence="1">Semi-engorged</strain>
        <tissue evidence="1">Salivary glands</tissue>
    </source>
</reference>
<name>A0A6B0UH40_IXORI</name>
<proteinExistence type="predicted"/>
<organism evidence="1">
    <name type="scientific">Ixodes ricinus</name>
    <name type="common">Common tick</name>
    <name type="synonym">Acarus ricinus</name>
    <dbReference type="NCBI Taxonomy" id="34613"/>
    <lineage>
        <taxon>Eukaryota</taxon>
        <taxon>Metazoa</taxon>
        <taxon>Ecdysozoa</taxon>
        <taxon>Arthropoda</taxon>
        <taxon>Chelicerata</taxon>
        <taxon>Arachnida</taxon>
        <taxon>Acari</taxon>
        <taxon>Parasitiformes</taxon>
        <taxon>Ixodida</taxon>
        <taxon>Ixodoidea</taxon>
        <taxon>Ixodidae</taxon>
        <taxon>Ixodinae</taxon>
        <taxon>Ixodes</taxon>
    </lineage>
</organism>